<keyword evidence="2" id="KW-1185">Reference proteome</keyword>
<evidence type="ECO:0000313" key="2">
    <source>
        <dbReference type="Proteomes" id="UP001301958"/>
    </source>
</evidence>
<reference evidence="1" key="2">
    <citation type="submission" date="2023-05" db="EMBL/GenBank/DDBJ databases">
        <authorList>
            <consortium name="Lawrence Berkeley National Laboratory"/>
            <person name="Steindorff A."/>
            <person name="Hensen N."/>
            <person name="Bonometti L."/>
            <person name="Westerberg I."/>
            <person name="Brannstrom I.O."/>
            <person name="Guillou S."/>
            <person name="Cros-Aarteil S."/>
            <person name="Calhoun S."/>
            <person name="Haridas S."/>
            <person name="Kuo A."/>
            <person name="Mondo S."/>
            <person name="Pangilinan J."/>
            <person name="Riley R."/>
            <person name="Labutti K."/>
            <person name="Andreopoulos B."/>
            <person name="Lipzen A."/>
            <person name="Chen C."/>
            <person name="Yanf M."/>
            <person name="Daum C."/>
            <person name="Ng V."/>
            <person name="Clum A."/>
            <person name="Ohm R."/>
            <person name="Martin F."/>
            <person name="Silar P."/>
            <person name="Natvig D."/>
            <person name="Lalanne C."/>
            <person name="Gautier V."/>
            <person name="Ament-Velasquez S.L."/>
            <person name="Kruys A."/>
            <person name="Hutchinson M.I."/>
            <person name="Powell A.J."/>
            <person name="Barry K."/>
            <person name="Miller A.N."/>
            <person name="Grigoriev I.V."/>
            <person name="Debuchy R."/>
            <person name="Gladieux P."/>
            <person name="Thoren M.H."/>
            <person name="Johannesson H."/>
        </authorList>
    </citation>
    <scope>NUCLEOTIDE SEQUENCE</scope>
    <source>
        <strain evidence="1">CBS 990.96</strain>
    </source>
</reference>
<evidence type="ECO:0000313" key="1">
    <source>
        <dbReference type="EMBL" id="KAK4222829.1"/>
    </source>
</evidence>
<name>A0AAN6YP24_9PEZI</name>
<gene>
    <name evidence="1" type="ORF">QBC38DRAFT_447913</name>
</gene>
<protein>
    <submittedName>
        <fullName evidence="1">Uncharacterized protein</fullName>
    </submittedName>
</protein>
<proteinExistence type="predicted"/>
<sequence>MGAAVTNPENAPLEDNIKLSYETLYSMTEKHIRSFFGLKLGQYSNIIPKIVYGGLGLGYNIKTGQALDPRNHRPIIDKAVVFDSRVDRAMIEVAIKLKEYPQMILSSCTQLCDVKTPHADASGGKGIADEDAGIHGGLYPQSNIDIINDPIDEITAKTWIDEYAKLDRSELMHKSWDEWLKQGGEKLIEVMKKANGPFLDNTVTQRSLDKK</sequence>
<accession>A0AAN6YP24</accession>
<dbReference type="AlphaFoldDB" id="A0AAN6YP24"/>
<dbReference type="EMBL" id="MU865452">
    <property type="protein sequence ID" value="KAK4222829.1"/>
    <property type="molecule type" value="Genomic_DNA"/>
</dbReference>
<organism evidence="1 2">
    <name type="scientific">Podospora fimiseda</name>
    <dbReference type="NCBI Taxonomy" id="252190"/>
    <lineage>
        <taxon>Eukaryota</taxon>
        <taxon>Fungi</taxon>
        <taxon>Dikarya</taxon>
        <taxon>Ascomycota</taxon>
        <taxon>Pezizomycotina</taxon>
        <taxon>Sordariomycetes</taxon>
        <taxon>Sordariomycetidae</taxon>
        <taxon>Sordariales</taxon>
        <taxon>Podosporaceae</taxon>
        <taxon>Podospora</taxon>
    </lineage>
</organism>
<comment type="caution">
    <text evidence="1">The sequence shown here is derived from an EMBL/GenBank/DDBJ whole genome shotgun (WGS) entry which is preliminary data.</text>
</comment>
<dbReference type="Proteomes" id="UP001301958">
    <property type="component" value="Unassembled WGS sequence"/>
</dbReference>
<reference evidence="1" key="1">
    <citation type="journal article" date="2023" name="Mol. Phylogenet. Evol.">
        <title>Genome-scale phylogeny and comparative genomics of the fungal order Sordariales.</title>
        <authorList>
            <person name="Hensen N."/>
            <person name="Bonometti L."/>
            <person name="Westerberg I."/>
            <person name="Brannstrom I.O."/>
            <person name="Guillou S."/>
            <person name="Cros-Aarteil S."/>
            <person name="Calhoun S."/>
            <person name="Haridas S."/>
            <person name="Kuo A."/>
            <person name="Mondo S."/>
            <person name="Pangilinan J."/>
            <person name="Riley R."/>
            <person name="LaButti K."/>
            <person name="Andreopoulos B."/>
            <person name="Lipzen A."/>
            <person name="Chen C."/>
            <person name="Yan M."/>
            <person name="Daum C."/>
            <person name="Ng V."/>
            <person name="Clum A."/>
            <person name="Steindorff A."/>
            <person name="Ohm R.A."/>
            <person name="Martin F."/>
            <person name="Silar P."/>
            <person name="Natvig D.O."/>
            <person name="Lalanne C."/>
            <person name="Gautier V."/>
            <person name="Ament-Velasquez S.L."/>
            <person name="Kruys A."/>
            <person name="Hutchinson M.I."/>
            <person name="Powell A.J."/>
            <person name="Barry K."/>
            <person name="Miller A.N."/>
            <person name="Grigoriev I.V."/>
            <person name="Debuchy R."/>
            <person name="Gladieux P."/>
            <person name="Hiltunen Thoren M."/>
            <person name="Johannesson H."/>
        </authorList>
    </citation>
    <scope>NUCLEOTIDE SEQUENCE</scope>
    <source>
        <strain evidence="1">CBS 990.96</strain>
    </source>
</reference>